<evidence type="ECO:0000313" key="4">
    <source>
        <dbReference type="Proteomes" id="UP000317894"/>
    </source>
</evidence>
<dbReference type="AlphaFoldDB" id="A0A552U799"/>
<feature type="compositionally biased region" description="Low complexity" evidence="1">
    <location>
        <begin position="91"/>
        <end position="110"/>
    </location>
</feature>
<feature type="region of interest" description="Disordered" evidence="1">
    <location>
        <begin position="413"/>
        <end position="453"/>
    </location>
</feature>
<sequence>MMIAAALPVAAPVVAAPAGGSAAPPADWLAVFAAMQVVPAVAAGPALPGEAGSVAPDADLTDETTAPPVPTGPPLLAIAPPMPRGLELPTAEAAPEGDGEAAGSEAAEASAELPADGVACGVEVASAPPVLLLATLLFPTISVADRPPAEPVALPPDDLRSAPALSFPVAPAERARSSALPRANAAAVVAAPLVPLDTGKEVSPPVVGAPIIDDLGRAPANDALAPVTASALQASSVSLLPAAKVDDAPPTALAPPPTAPAALLVPPPVPPAPRPDPPRRGVPAGDEPVLLAAPDRRAVRPVSESDPRIAPLPTFAAPAAAPPVLAPAPAVAPADARQPVVDPPPAPPISMTTDTIIVATDRLGAVRVAIDAADGLAVALSVDRGASAALLSAAVDRLDTALAASGQRLEALSVDVRGETGGRRPPPPPVLTPPEQGAETPTPAARPRRDRYA</sequence>
<name>A0A552U799_9SPHN</name>
<evidence type="ECO:0000313" key="3">
    <source>
        <dbReference type="EMBL" id="TRW14094.1"/>
    </source>
</evidence>
<proteinExistence type="predicted"/>
<reference evidence="3 4" key="1">
    <citation type="submission" date="2019-07" db="EMBL/GenBank/DDBJ databases">
        <title>Novel species isolated from glacier.</title>
        <authorList>
            <person name="Liu Q."/>
            <person name="Xin Y.-H."/>
        </authorList>
    </citation>
    <scope>NUCLEOTIDE SEQUENCE [LARGE SCALE GENOMIC DNA]</scope>
    <source>
        <strain evidence="3 4">LB1R16</strain>
    </source>
</reference>
<feature type="region of interest" description="Disordered" evidence="1">
    <location>
        <begin position="52"/>
        <end position="110"/>
    </location>
</feature>
<feature type="compositionally biased region" description="Pro residues" evidence="1">
    <location>
        <begin position="252"/>
        <end position="275"/>
    </location>
</feature>
<keyword evidence="4" id="KW-1185">Reference proteome</keyword>
<dbReference type="RefSeq" id="WP_144237300.1">
    <property type="nucleotide sequence ID" value="NZ_VJWA01000002.1"/>
</dbReference>
<protein>
    <recommendedName>
        <fullName evidence="5">Flagellar hook-length control protein-like C-terminal domain-containing protein</fullName>
    </recommendedName>
</protein>
<evidence type="ECO:0008006" key="5">
    <source>
        <dbReference type="Google" id="ProtNLM"/>
    </source>
</evidence>
<feature type="signal peptide" evidence="2">
    <location>
        <begin position="1"/>
        <end position="22"/>
    </location>
</feature>
<dbReference type="EMBL" id="VJWA01000002">
    <property type="protein sequence ID" value="TRW14094.1"/>
    <property type="molecule type" value="Genomic_DNA"/>
</dbReference>
<dbReference type="Proteomes" id="UP000317894">
    <property type="component" value="Unassembled WGS sequence"/>
</dbReference>
<accession>A0A552U799</accession>
<keyword evidence="2" id="KW-0732">Signal</keyword>
<gene>
    <name evidence="3" type="ORF">FMM06_10200</name>
</gene>
<feature type="chain" id="PRO_5022220668" description="Flagellar hook-length control protein-like C-terminal domain-containing protein" evidence="2">
    <location>
        <begin position="23"/>
        <end position="453"/>
    </location>
</feature>
<feature type="region of interest" description="Disordered" evidence="1">
    <location>
        <begin position="248"/>
        <end position="287"/>
    </location>
</feature>
<evidence type="ECO:0000256" key="1">
    <source>
        <dbReference type="SAM" id="MobiDB-lite"/>
    </source>
</evidence>
<comment type="caution">
    <text evidence="3">The sequence shown here is derived from an EMBL/GenBank/DDBJ whole genome shotgun (WGS) entry which is preliminary data.</text>
</comment>
<evidence type="ECO:0000256" key="2">
    <source>
        <dbReference type="SAM" id="SignalP"/>
    </source>
</evidence>
<organism evidence="3 4">
    <name type="scientific">Glacieibacterium frigidum</name>
    <dbReference type="NCBI Taxonomy" id="2593303"/>
    <lineage>
        <taxon>Bacteria</taxon>
        <taxon>Pseudomonadati</taxon>
        <taxon>Pseudomonadota</taxon>
        <taxon>Alphaproteobacteria</taxon>
        <taxon>Sphingomonadales</taxon>
        <taxon>Sphingosinicellaceae</taxon>
        <taxon>Glacieibacterium</taxon>
    </lineage>
</organism>